<organism evidence="1 2">
    <name type="scientific">Belnapia arida</name>
    <dbReference type="NCBI Taxonomy" id="2804533"/>
    <lineage>
        <taxon>Bacteria</taxon>
        <taxon>Pseudomonadati</taxon>
        <taxon>Pseudomonadota</taxon>
        <taxon>Alphaproteobacteria</taxon>
        <taxon>Acetobacterales</taxon>
        <taxon>Roseomonadaceae</taxon>
        <taxon>Belnapia</taxon>
    </lineage>
</organism>
<name>A0ABS1TWZ8_9PROT</name>
<accession>A0ABS1TWZ8</accession>
<protein>
    <submittedName>
        <fullName evidence="1">Uncharacterized protein</fullName>
    </submittedName>
</protein>
<gene>
    <name evidence="1" type="ORF">JMJ56_03050</name>
</gene>
<dbReference type="Proteomes" id="UP000660885">
    <property type="component" value="Unassembled WGS sequence"/>
</dbReference>
<evidence type="ECO:0000313" key="1">
    <source>
        <dbReference type="EMBL" id="MBL6076967.1"/>
    </source>
</evidence>
<reference evidence="1 2" key="1">
    <citation type="submission" date="2021-01" db="EMBL/GenBank/DDBJ databases">
        <title>Belnapia mucosa sp. nov. and Belnapia arida sp. nov., isolated from the Tabernas Desert (Almeria, Spain).</title>
        <authorList>
            <person name="Molina-Menor E."/>
            <person name="Vidal-Verdu A."/>
            <person name="Calonge A."/>
            <person name="Satari L."/>
            <person name="Pereto J."/>
            <person name="Porcar M."/>
        </authorList>
    </citation>
    <scope>NUCLEOTIDE SEQUENCE [LARGE SCALE GENOMIC DNA]</scope>
    <source>
        <strain evidence="1 2">T18</strain>
    </source>
</reference>
<dbReference type="RefSeq" id="WP_202830116.1">
    <property type="nucleotide sequence ID" value="NZ_JAETWB010000001.1"/>
</dbReference>
<dbReference type="EMBL" id="JAETWB010000001">
    <property type="protein sequence ID" value="MBL6076967.1"/>
    <property type="molecule type" value="Genomic_DNA"/>
</dbReference>
<sequence>MLANILLIVILSKSIAKLLDHGIALLGAPPALGGVLIATVVFTPEGISRCAPSPPTC</sequence>
<proteinExistence type="predicted"/>
<comment type="caution">
    <text evidence="1">The sequence shown here is derived from an EMBL/GenBank/DDBJ whole genome shotgun (WGS) entry which is preliminary data.</text>
</comment>
<evidence type="ECO:0000313" key="2">
    <source>
        <dbReference type="Proteomes" id="UP000660885"/>
    </source>
</evidence>
<keyword evidence="2" id="KW-1185">Reference proteome</keyword>